<organism evidence="8 9">
    <name type="scientific">Popillia japonica</name>
    <name type="common">Japanese beetle</name>
    <dbReference type="NCBI Taxonomy" id="7064"/>
    <lineage>
        <taxon>Eukaryota</taxon>
        <taxon>Metazoa</taxon>
        <taxon>Ecdysozoa</taxon>
        <taxon>Arthropoda</taxon>
        <taxon>Hexapoda</taxon>
        <taxon>Insecta</taxon>
        <taxon>Pterygota</taxon>
        <taxon>Neoptera</taxon>
        <taxon>Endopterygota</taxon>
        <taxon>Coleoptera</taxon>
        <taxon>Polyphaga</taxon>
        <taxon>Scarabaeiformia</taxon>
        <taxon>Scarabaeidae</taxon>
        <taxon>Rutelinae</taxon>
        <taxon>Popillia</taxon>
    </lineage>
</organism>
<dbReference type="InterPro" id="IPR046347">
    <property type="entry name" value="bZIP_sf"/>
</dbReference>
<reference evidence="8 9" key="1">
    <citation type="journal article" date="2024" name="BMC Genomics">
        <title>De novo assembly and annotation of Popillia japonica's genome with initial clues to its potential as an invasive pest.</title>
        <authorList>
            <person name="Cucini C."/>
            <person name="Boschi S."/>
            <person name="Funari R."/>
            <person name="Cardaioli E."/>
            <person name="Iannotti N."/>
            <person name="Marturano G."/>
            <person name="Paoli F."/>
            <person name="Bruttini M."/>
            <person name="Carapelli A."/>
            <person name="Frati F."/>
            <person name="Nardi F."/>
        </authorList>
    </citation>
    <scope>NUCLEOTIDE SEQUENCE [LARGE SCALE GENOMIC DNA]</scope>
    <source>
        <strain evidence="8">DMR45628</strain>
    </source>
</reference>
<dbReference type="GO" id="GO:0005634">
    <property type="term" value="C:nucleus"/>
    <property type="evidence" value="ECO:0007669"/>
    <property type="project" value="UniProtKB-SubCell"/>
</dbReference>
<dbReference type="InterPro" id="IPR040223">
    <property type="entry name" value="PAR_bZIP"/>
</dbReference>
<proteinExistence type="predicted"/>
<comment type="caution">
    <text evidence="8">The sequence shown here is derived from an EMBL/GenBank/DDBJ whole genome shotgun (WGS) entry which is preliminary data.</text>
</comment>
<dbReference type="CDD" id="cd14695">
    <property type="entry name" value="bZIP_HLF"/>
    <property type="match status" value="1"/>
</dbReference>
<dbReference type="Pfam" id="PF07716">
    <property type="entry name" value="bZIP_2"/>
    <property type="match status" value="1"/>
</dbReference>
<evidence type="ECO:0000256" key="6">
    <source>
        <dbReference type="SAM" id="MobiDB-lite"/>
    </source>
</evidence>
<dbReference type="PANTHER" id="PTHR11988:SF55">
    <property type="entry name" value="BZIP DOMAIN-CONTAINING PROTEIN"/>
    <property type="match status" value="1"/>
</dbReference>
<evidence type="ECO:0000256" key="2">
    <source>
        <dbReference type="ARBA" id="ARBA00023015"/>
    </source>
</evidence>
<dbReference type="EMBL" id="JASPKY010000196">
    <property type="protein sequence ID" value="KAK9721701.1"/>
    <property type="molecule type" value="Genomic_DNA"/>
</dbReference>
<dbReference type="GO" id="GO:0000978">
    <property type="term" value="F:RNA polymerase II cis-regulatory region sequence-specific DNA binding"/>
    <property type="evidence" value="ECO:0007669"/>
    <property type="project" value="TreeGrafter"/>
</dbReference>
<evidence type="ECO:0000313" key="9">
    <source>
        <dbReference type="Proteomes" id="UP001458880"/>
    </source>
</evidence>
<keyword evidence="3" id="KW-0238">DNA-binding</keyword>
<dbReference type="PANTHER" id="PTHR11988">
    <property type="entry name" value="THYROTROPH EMBRYONIC FACTOR RELATED"/>
    <property type="match status" value="1"/>
</dbReference>
<feature type="compositionally biased region" description="Basic and acidic residues" evidence="6">
    <location>
        <begin position="153"/>
        <end position="174"/>
    </location>
</feature>
<comment type="subcellular location">
    <subcellularLocation>
        <location evidence="1">Nucleus</location>
    </subcellularLocation>
</comment>
<feature type="domain" description="BZIP" evidence="7">
    <location>
        <begin position="136"/>
        <end position="164"/>
    </location>
</feature>
<keyword evidence="2" id="KW-0805">Transcription regulation</keyword>
<feature type="compositionally biased region" description="Basic and acidic residues" evidence="6">
    <location>
        <begin position="127"/>
        <end position="141"/>
    </location>
</feature>
<dbReference type="SUPFAM" id="SSF57959">
    <property type="entry name" value="Leucine zipper domain"/>
    <property type="match status" value="2"/>
</dbReference>
<evidence type="ECO:0000256" key="5">
    <source>
        <dbReference type="ARBA" id="ARBA00023242"/>
    </source>
</evidence>
<dbReference type="Gene3D" id="1.20.5.170">
    <property type="match status" value="2"/>
</dbReference>
<sequence>MNIGTGNANFECANTATGGSLGGIFPVAPFSAFHLLRNYNYLVGSRSSDFVTKQFFPHIPSAECPVGISEVDDKGCLDSPPPIIRSHAFGYNHYDVLPSEPLVSKRHVLSPPCGSLLHQNYRRQRGEKKPIPDEQKDDKYFERRRRNNQAAKKSRDARKQREDQKSRDARKQREDQIALRATLLEHENALLKAQLLTVREEASSLRQLLLEKKTLEFTTRNESL</sequence>
<keyword evidence="5" id="KW-0539">Nucleus</keyword>
<protein>
    <submittedName>
        <fullName evidence="8">Basic region leucine zipper</fullName>
    </submittedName>
</protein>
<dbReference type="AlphaFoldDB" id="A0AAW1KPB4"/>
<dbReference type="InterPro" id="IPR004827">
    <property type="entry name" value="bZIP"/>
</dbReference>
<dbReference type="GO" id="GO:0000981">
    <property type="term" value="F:DNA-binding transcription factor activity, RNA polymerase II-specific"/>
    <property type="evidence" value="ECO:0007669"/>
    <property type="project" value="TreeGrafter"/>
</dbReference>
<gene>
    <name evidence="8" type="ORF">QE152_g20752</name>
</gene>
<evidence type="ECO:0000256" key="1">
    <source>
        <dbReference type="ARBA" id="ARBA00004123"/>
    </source>
</evidence>
<keyword evidence="9" id="KW-1185">Reference proteome</keyword>
<accession>A0AAW1KPB4</accession>
<dbReference type="Proteomes" id="UP001458880">
    <property type="component" value="Unassembled WGS sequence"/>
</dbReference>
<evidence type="ECO:0000259" key="7">
    <source>
        <dbReference type="Pfam" id="PF07716"/>
    </source>
</evidence>
<keyword evidence="4" id="KW-0804">Transcription</keyword>
<name>A0AAW1KPB4_POPJA</name>
<feature type="region of interest" description="Disordered" evidence="6">
    <location>
        <begin position="114"/>
        <end position="174"/>
    </location>
</feature>
<evidence type="ECO:0000256" key="3">
    <source>
        <dbReference type="ARBA" id="ARBA00023125"/>
    </source>
</evidence>
<evidence type="ECO:0000256" key="4">
    <source>
        <dbReference type="ARBA" id="ARBA00023163"/>
    </source>
</evidence>
<evidence type="ECO:0000313" key="8">
    <source>
        <dbReference type="EMBL" id="KAK9721701.1"/>
    </source>
</evidence>